<evidence type="ECO:0000259" key="7">
    <source>
        <dbReference type="Pfam" id="PF00155"/>
    </source>
</evidence>
<accession>B2A725</accession>
<keyword evidence="6" id="KW-0368">Histidine biosynthesis</keyword>
<dbReference type="GO" id="GO:0004400">
    <property type="term" value="F:histidinol-phosphate transaminase activity"/>
    <property type="evidence" value="ECO:0007669"/>
    <property type="project" value="UniProtKB-UniRule"/>
</dbReference>
<sequence>MGTKKTQFPQDSARKVLNEFSPYIPGKSLEEIKEKYGLDKVIKLASNENPHGPSPKAVKKLTDNKDIHLYPQKSYQNLQSKISQKLGTNPGQVIIGNGSDEIIKLLAAAFINPGEEGLMADITFPIYKMAVKELDGKVTHIPLKKYTHDIDQFIAQITDNTKLIFICNPNNPTGSIITHEEAEKLLSSVSKDTIVVFDEAYREYVTNPEFPKTEMLVDKYPNLIALRTFSKIYGLAALRVGYGIGSEKLIEVLHKVKLPFNVNELGLRAAQEALDDTEHLNYSKEQNDQGKKWLESKLKSSKFFSPVPSQANFLLVKTEFDAEKLAGELLKQGVIIREGTSFGMPDHFRITIGSKSDNEFFIEKLSNCEVNLK</sequence>
<evidence type="ECO:0000256" key="3">
    <source>
        <dbReference type="ARBA" id="ARBA00022576"/>
    </source>
</evidence>
<dbReference type="OrthoDB" id="9813612at2"/>
<name>B2A725_NATTJ</name>
<keyword evidence="6" id="KW-0028">Amino-acid biosynthesis</keyword>
<dbReference type="NCBIfam" id="TIGR01141">
    <property type="entry name" value="hisC"/>
    <property type="match status" value="1"/>
</dbReference>
<dbReference type="InParanoid" id="B2A725"/>
<comment type="similarity">
    <text evidence="6">Belongs to the class-II pyridoxal-phosphate-dependent aminotransferase family. Histidinol-phosphate aminotransferase subfamily.</text>
</comment>
<evidence type="ECO:0000256" key="4">
    <source>
        <dbReference type="ARBA" id="ARBA00022679"/>
    </source>
</evidence>
<dbReference type="Gene3D" id="3.40.640.10">
    <property type="entry name" value="Type I PLP-dependent aspartate aminotransferase-like (Major domain)"/>
    <property type="match status" value="1"/>
</dbReference>
<dbReference type="FunCoup" id="B2A725">
    <property type="interactions" value="355"/>
</dbReference>
<evidence type="ECO:0000256" key="1">
    <source>
        <dbReference type="ARBA" id="ARBA00001933"/>
    </source>
</evidence>
<comment type="cofactor">
    <cofactor evidence="1 6">
        <name>pyridoxal 5'-phosphate</name>
        <dbReference type="ChEBI" id="CHEBI:597326"/>
    </cofactor>
</comment>
<keyword evidence="4 6" id="KW-0808">Transferase</keyword>
<comment type="pathway">
    <text evidence="6">Amino-acid biosynthesis; L-histidine biosynthesis; L-histidine from 5-phospho-alpha-D-ribose 1-diphosphate: step 7/9.</text>
</comment>
<evidence type="ECO:0000256" key="5">
    <source>
        <dbReference type="ARBA" id="ARBA00022898"/>
    </source>
</evidence>
<dbReference type="EMBL" id="CP001034">
    <property type="protein sequence ID" value="ACB85616.1"/>
    <property type="molecule type" value="Genomic_DNA"/>
</dbReference>
<dbReference type="CDD" id="cd00609">
    <property type="entry name" value="AAT_like"/>
    <property type="match status" value="1"/>
</dbReference>
<proteinExistence type="inferred from homology"/>
<dbReference type="InterPro" id="IPR015421">
    <property type="entry name" value="PyrdxlP-dep_Trfase_major"/>
</dbReference>
<dbReference type="InterPro" id="IPR050106">
    <property type="entry name" value="HistidinolP_aminotransfase"/>
</dbReference>
<dbReference type="KEGG" id="nth:Nther_2049"/>
<comment type="subunit">
    <text evidence="2 6">Homodimer.</text>
</comment>
<evidence type="ECO:0000256" key="6">
    <source>
        <dbReference type="HAMAP-Rule" id="MF_01023"/>
    </source>
</evidence>
<dbReference type="GO" id="GO:0000105">
    <property type="term" value="P:L-histidine biosynthetic process"/>
    <property type="evidence" value="ECO:0007669"/>
    <property type="project" value="UniProtKB-UniRule"/>
</dbReference>
<dbReference type="InterPro" id="IPR004839">
    <property type="entry name" value="Aminotransferase_I/II_large"/>
</dbReference>
<dbReference type="eggNOG" id="COG0079">
    <property type="taxonomic scope" value="Bacteria"/>
</dbReference>
<protein>
    <recommendedName>
        <fullName evidence="6">Histidinol-phosphate aminotransferase</fullName>
        <ecNumber evidence="6">2.6.1.9</ecNumber>
    </recommendedName>
    <alternativeName>
        <fullName evidence="6">Imidazole acetol-phosphate transaminase</fullName>
    </alternativeName>
</protein>
<organism evidence="8 9">
    <name type="scientific">Natranaerobius thermophilus (strain ATCC BAA-1301 / DSM 18059 / JW/NM-WN-LF)</name>
    <dbReference type="NCBI Taxonomy" id="457570"/>
    <lineage>
        <taxon>Bacteria</taxon>
        <taxon>Bacillati</taxon>
        <taxon>Bacillota</taxon>
        <taxon>Clostridia</taxon>
        <taxon>Natranaerobiales</taxon>
        <taxon>Natranaerobiaceae</taxon>
        <taxon>Natranaerobius</taxon>
    </lineage>
</organism>
<dbReference type="InterPro" id="IPR015422">
    <property type="entry name" value="PyrdxlP-dep_Trfase_small"/>
</dbReference>
<dbReference type="Pfam" id="PF00155">
    <property type="entry name" value="Aminotran_1_2"/>
    <property type="match status" value="1"/>
</dbReference>
<comment type="catalytic activity">
    <reaction evidence="6">
        <text>L-histidinol phosphate + 2-oxoglutarate = 3-(imidazol-4-yl)-2-oxopropyl phosphate + L-glutamate</text>
        <dbReference type="Rhea" id="RHEA:23744"/>
        <dbReference type="ChEBI" id="CHEBI:16810"/>
        <dbReference type="ChEBI" id="CHEBI:29985"/>
        <dbReference type="ChEBI" id="CHEBI:57766"/>
        <dbReference type="ChEBI" id="CHEBI:57980"/>
        <dbReference type="EC" id="2.6.1.9"/>
    </reaction>
</comment>
<feature type="modified residue" description="N6-(pyridoxal phosphate)lysine" evidence="6">
    <location>
        <position position="231"/>
    </location>
</feature>
<dbReference type="UniPathway" id="UPA00031">
    <property type="reaction ID" value="UER00012"/>
</dbReference>
<keyword evidence="9" id="KW-1185">Reference proteome</keyword>
<evidence type="ECO:0000313" key="9">
    <source>
        <dbReference type="Proteomes" id="UP000001683"/>
    </source>
</evidence>
<keyword evidence="3 6" id="KW-0032">Aminotransferase</keyword>
<dbReference type="RefSeq" id="WP_012448473.1">
    <property type="nucleotide sequence ID" value="NC_010718.1"/>
</dbReference>
<reference evidence="8 9" key="1">
    <citation type="submission" date="2008-04" db="EMBL/GenBank/DDBJ databases">
        <title>Complete sequence of chromosome of Natranaerobius thermophilus JW/NM-WN-LF.</title>
        <authorList>
            <consortium name="US DOE Joint Genome Institute"/>
            <person name="Copeland A."/>
            <person name="Lucas S."/>
            <person name="Lapidus A."/>
            <person name="Glavina del Rio T."/>
            <person name="Dalin E."/>
            <person name="Tice H."/>
            <person name="Bruce D."/>
            <person name="Goodwin L."/>
            <person name="Pitluck S."/>
            <person name="Chertkov O."/>
            <person name="Brettin T."/>
            <person name="Detter J.C."/>
            <person name="Han C."/>
            <person name="Kuske C.R."/>
            <person name="Schmutz J."/>
            <person name="Larimer F."/>
            <person name="Land M."/>
            <person name="Hauser L."/>
            <person name="Kyrpides N."/>
            <person name="Lykidis A."/>
            <person name="Mesbah N.M."/>
            <person name="Wiegel J."/>
        </authorList>
    </citation>
    <scope>NUCLEOTIDE SEQUENCE [LARGE SCALE GENOMIC DNA]</scope>
    <source>
        <strain evidence="9">ATCC BAA-1301 / DSM 18059 / JW/NM-WN-LF</strain>
    </source>
</reference>
<dbReference type="STRING" id="457570.Nther_2049"/>
<dbReference type="HOGENOM" id="CLU_017584_3_3_9"/>
<reference evidence="8 9" key="2">
    <citation type="journal article" date="2011" name="J. Bacteriol.">
        <title>Complete genome sequence of the anaerobic, halophilic alkalithermophile Natranaerobius thermophilus JW/NM-WN-LF.</title>
        <authorList>
            <person name="Zhao B."/>
            <person name="Mesbah N.M."/>
            <person name="Dalin E."/>
            <person name="Goodwin L."/>
            <person name="Nolan M."/>
            <person name="Pitluck S."/>
            <person name="Chertkov O."/>
            <person name="Brettin T.S."/>
            <person name="Han J."/>
            <person name="Larimer F.W."/>
            <person name="Land M.L."/>
            <person name="Hauser L."/>
            <person name="Kyrpides N."/>
            <person name="Wiegel J."/>
        </authorList>
    </citation>
    <scope>NUCLEOTIDE SEQUENCE [LARGE SCALE GENOMIC DNA]</scope>
    <source>
        <strain evidence="9">ATCC BAA-1301 / DSM 18059 / JW/NM-WN-LF</strain>
    </source>
</reference>
<dbReference type="SUPFAM" id="SSF53383">
    <property type="entry name" value="PLP-dependent transferases"/>
    <property type="match status" value="1"/>
</dbReference>
<dbReference type="HAMAP" id="MF_01023">
    <property type="entry name" value="HisC_aminotrans_2"/>
    <property type="match status" value="1"/>
</dbReference>
<dbReference type="AlphaFoldDB" id="B2A725"/>
<dbReference type="EC" id="2.6.1.9" evidence="6"/>
<keyword evidence="5 6" id="KW-0663">Pyridoxal phosphate</keyword>
<dbReference type="Gene3D" id="3.90.1150.10">
    <property type="entry name" value="Aspartate Aminotransferase, domain 1"/>
    <property type="match status" value="1"/>
</dbReference>
<dbReference type="InterPro" id="IPR005861">
    <property type="entry name" value="HisP_aminotrans"/>
</dbReference>
<feature type="domain" description="Aminotransferase class I/classII large" evidence="7">
    <location>
        <begin position="40"/>
        <end position="365"/>
    </location>
</feature>
<dbReference type="InterPro" id="IPR015424">
    <property type="entry name" value="PyrdxlP-dep_Trfase"/>
</dbReference>
<dbReference type="GO" id="GO:0030170">
    <property type="term" value="F:pyridoxal phosphate binding"/>
    <property type="evidence" value="ECO:0007669"/>
    <property type="project" value="InterPro"/>
</dbReference>
<dbReference type="Proteomes" id="UP000001683">
    <property type="component" value="Chromosome"/>
</dbReference>
<evidence type="ECO:0000256" key="2">
    <source>
        <dbReference type="ARBA" id="ARBA00011738"/>
    </source>
</evidence>
<gene>
    <name evidence="6" type="primary">hisC</name>
    <name evidence="8" type="ordered locus">Nther_2049</name>
</gene>
<dbReference type="PANTHER" id="PTHR43643:SF3">
    <property type="entry name" value="HISTIDINOL-PHOSPHATE AMINOTRANSFERASE"/>
    <property type="match status" value="1"/>
</dbReference>
<dbReference type="PANTHER" id="PTHR43643">
    <property type="entry name" value="HISTIDINOL-PHOSPHATE AMINOTRANSFERASE 2"/>
    <property type="match status" value="1"/>
</dbReference>
<evidence type="ECO:0000313" key="8">
    <source>
        <dbReference type="EMBL" id="ACB85616.1"/>
    </source>
</evidence>